<reference evidence="13" key="2">
    <citation type="submission" date="2022-06" db="UniProtKB">
        <authorList>
            <consortium name="EnsemblMetazoa"/>
        </authorList>
    </citation>
    <scope>IDENTIFICATION</scope>
</reference>
<evidence type="ECO:0000256" key="3">
    <source>
        <dbReference type="ARBA" id="ARBA00022692"/>
    </source>
</evidence>
<dbReference type="InterPro" id="IPR022113">
    <property type="entry name" value="TMEM131L_N"/>
</dbReference>
<dbReference type="InterPro" id="IPR039877">
    <property type="entry name" value="TMEM131-like"/>
</dbReference>
<keyword evidence="3 8" id="KW-0812">Transmembrane</keyword>
<dbReference type="InterPro" id="IPR013783">
    <property type="entry name" value="Ig-like_fold"/>
</dbReference>
<dbReference type="EnsemblMetazoa" id="OVOC8925.1">
    <property type="protein sequence ID" value="OVOC8925.1"/>
    <property type="gene ID" value="WBGene00245734"/>
</dbReference>
<feature type="region of interest" description="Disordered" evidence="7">
    <location>
        <begin position="1540"/>
        <end position="1575"/>
    </location>
</feature>
<feature type="domain" description="TMEM131L fourth Ig-like" evidence="11">
    <location>
        <begin position="855"/>
        <end position="1003"/>
    </location>
</feature>
<dbReference type="Pfam" id="PF12371">
    <property type="entry name" value="TMEM131_like_N"/>
    <property type="match status" value="1"/>
</dbReference>
<dbReference type="InterPro" id="IPR055437">
    <property type="entry name" value="TMEM131L_Ig_5"/>
</dbReference>
<evidence type="ECO:0000313" key="14">
    <source>
        <dbReference type="Proteomes" id="UP000024404"/>
    </source>
</evidence>
<evidence type="ECO:0000256" key="8">
    <source>
        <dbReference type="SAM" id="Phobius"/>
    </source>
</evidence>
<accession>A0A8R1Y559</accession>
<evidence type="ECO:0000313" key="13">
    <source>
        <dbReference type="EnsemblMetazoa" id="OVOC8925.1"/>
    </source>
</evidence>
<sequence length="1794" mass="201802">MELECIMIGCGSMIIGKSLLLTLVLQLDYTIRHCWATAEATFDLSIELPFMATAFVQTGNELHYFSDIEYQDSLISGASLKNNDQNAPMLNNQLQFIPSELQFDEQSMDMAKQQEVRVYNPTASTVRFDAISGSTVHFHCSFPEHKTVNPGESTTFNVVFLPRQEGLIENTLIVHSSLGSFTYSVKGKGKGSAYRIRPLVGAKIPVNGTLVSPIQIHNPHPTTLRVTEIYSSDGDLHLELPDVVPETPHPVSLWNIAPYETKTVMNAKLFGARERNSSAYIKIKTNRKRRKVNDKRSSKDLLQTNFDVEHVEDALIVPVEVEITKKRGLYATVDLLDFGLIRSGDKSSELMLEIVSTLEKGIEIESLYLEGNEKPSGIYMEFASKPPISVKCGARQQPGAPKAIAKIIFDTKLLRVKKEEAKLVRYKGRIVAESRGGIYNITIPYTAQVYYGSLRPIVEETAFHSLLKPPISRSISLTNDLPFGVAVWKVTLDAEAQRFFEAKLISNVVMLAAGETKSVIYLQYVRKERDGFASFFNVHTNVTTFQIPLVIFNGKLKIVLHSLHQDQFNFGLIDAGDSRSIQFSIINENPVTVAVRNLRRALPSITTLSLLNVQDGHNLALNLTNSKKLESSKAYREGEDFLLLGSSFAVFRYTLRAPSDHAVFFDKFVIETDFQYSSFPVTYTVGQGTIIMIPEELIFSDAFPGRISSHSLKVFSTFKEEMHVLRISSLFGDRKVFLETANPKNTPIIKAKALSDLGRVHVIPSINCTDDCYVGMPLHTADGQWFIYGMKLPQNLAEIDYYLYSRLRRKFLALEAEGKNYVNETIVVDTDKVKHLEVPLTSKLVWPKLLTRSTVHFPLTAVGNFTIVNLTLTNPSSLPVAVQLLPLVIYPDADMLIDFFRSELDSPLTEPIEMNETLMFSLRDTELFTLKPDSPVPKLREELESVLGISIPKFTLSMLLQPGMKIRVRVGFLPSDYVLRSSLLLIRNNLTVLEPVVLYGRGARMDMQVEGRAARTRVPLTFEIQPHHLSDCHNPKRLTHKLFTTLTVKRSFTVMNTGEVVFTVVNMSINNVPCENRGFRILNCHPFQLKPNETHILDVAYTPDFLMSWNEAALQFYMHMNGTSWLFPMGASIPRHMLAKCHIALPRPPFESFMYYSCISALIFCLICIVACAYLEADRTITCGIKQQFNHIRRLLDVNTTDMRRTRDREFSSLSNFKPSRRHVLHYSEDSNLLMRLFWQAANSVLWLFSFLWQFRGDETRVIVKSTRTRQAKTLIKCHTDSSYSTKSVSFGSSKLTSTPSPDSSNVTTSGSSSTGKRNGYKSSIVSPYSTGHAPHNSNSSKNISVNGVCRSLKEKTNTERSSVLKTKEAKENSRAESSRLRSRAVAETAAIPWTSNSPNGYVENTDLVHKEKNSNSRDTKKEQNYITPCATPLRITANSENDCDWLLVHREKAIDERSEAGLSDTSAPPAWADGPAIINGKDLFFNSVLFLDGNIDEDFNALADAAERLFLSEKKSLTQLEVSPPSPITIVHPMLSEQRKNFQKKQEASSRNGKRILGSVGSERNDGKQNSNRPSAFIEQLQRERKLAEDQYLRNKRLKEEKDEVWPGFNLKLPTLSEYFCDRDYDKQENSENVWQVPPISTNNNWPPAPANDFVQQRSTSTGANSYLAEAVRAFRLNPEAPPFIIENPSNFHPRPINLAAGPVFSSPNPTPSHRQKRSDLVHGMHHHDTYIDDPLGLSGSLFGRGSANIWANDPHSTSGVTSQDNKSELDPNSAAVYWAEMFLADEEKEKCP</sequence>
<dbReference type="Pfam" id="PF24495">
    <property type="entry name" value="Ig_TMEM131_2"/>
    <property type="match status" value="1"/>
</dbReference>
<feature type="compositionally biased region" description="Polar residues" evidence="7">
    <location>
        <begin position="1321"/>
        <end position="1346"/>
    </location>
</feature>
<keyword evidence="5 8" id="KW-1133">Transmembrane helix</keyword>
<evidence type="ECO:0000259" key="12">
    <source>
        <dbReference type="Pfam" id="PF24501"/>
    </source>
</evidence>
<dbReference type="Proteomes" id="UP000024404">
    <property type="component" value="Unassembled WGS sequence"/>
</dbReference>
<feature type="domain" description="TMEM131L fifth Ig-like" evidence="12">
    <location>
        <begin position="1056"/>
        <end position="1119"/>
    </location>
</feature>
<proteinExistence type="inferred from homology"/>
<keyword evidence="14" id="KW-1185">Reference proteome</keyword>
<protein>
    <submittedName>
        <fullName evidence="13">TMEM131_like domain-containing protein</fullName>
    </submittedName>
</protein>
<organism evidence="13 14">
    <name type="scientific">Onchocerca volvulus</name>
    <dbReference type="NCBI Taxonomy" id="6282"/>
    <lineage>
        <taxon>Eukaryota</taxon>
        <taxon>Metazoa</taxon>
        <taxon>Ecdysozoa</taxon>
        <taxon>Nematoda</taxon>
        <taxon>Chromadorea</taxon>
        <taxon>Rhabditida</taxon>
        <taxon>Spirurina</taxon>
        <taxon>Spiruromorpha</taxon>
        <taxon>Filarioidea</taxon>
        <taxon>Onchocercidae</taxon>
        <taxon>Onchocerca</taxon>
    </lineage>
</organism>
<feature type="transmembrane region" description="Helical" evidence="8">
    <location>
        <begin position="1237"/>
        <end position="1255"/>
    </location>
</feature>
<evidence type="ECO:0000256" key="1">
    <source>
        <dbReference type="ARBA" id="ARBA00004479"/>
    </source>
</evidence>
<dbReference type="GO" id="GO:0005789">
    <property type="term" value="C:endoplasmic reticulum membrane"/>
    <property type="evidence" value="ECO:0007669"/>
    <property type="project" value="EnsemblMetazoa"/>
</dbReference>
<feature type="transmembrane region" description="Helical" evidence="8">
    <location>
        <begin position="1153"/>
        <end position="1175"/>
    </location>
</feature>
<evidence type="ECO:0000259" key="10">
    <source>
        <dbReference type="Pfam" id="PF24495"/>
    </source>
</evidence>
<evidence type="ECO:0000256" key="6">
    <source>
        <dbReference type="ARBA" id="ARBA00023136"/>
    </source>
</evidence>
<feature type="compositionally biased region" description="Basic and acidic residues" evidence="7">
    <location>
        <begin position="1366"/>
        <end position="1380"/>
    </location>
</feature>
<dbReference type="InterPro" id="IPR055436">
    <property type="entry name" value="Ig_TMEM131L_4"/>
</dbReference>
<dbReference type="Pfam" id="PF24499">
    <property type="entry name" value="Ig_TMEM131L_4"/>
    <property type="match status" value="1"/>
</dbReference>
<reference evidence="14" key="1">
    <citation type="submission" date="2013-10" db="EMBL/GenBank/DDBJ databases">
        <title>Genome sequencing of Onchocerca volvulus.</title>
        <authorList>
            <person name="Cotton J."/>
            <person name="Tsai J."/>
            <person name="Stanley E."/>
            <person name="Tracey A."/>
            <person name="Holroyd N."/>
            <person name="Lustigman S."/>
            <person name="Berriman M."/>
        </authorList>
    </citation>
    <scope>NUCLEOTIDE SEQUENCE</scope>
</reference>
<feature type="compositionally biased region" description="Low complexity" evidence="7">
    <location>
        <begin position="1301"/>
        <end position="1315"/>
    </location>
</feature>
<dbReference type="Gene3D" id="2.60.40.10">
    <property type="entry name" value="Immunoglobulins"/>
    <property type="match status" value="1"/>
</dbReference>
<feature type="region of interest" description="Disordered" evidence="7">
    <location>
        <begin position="1284"/>
        <end position="1384"/>
    </location>
</feature>
<keyword evidence="6 8" id="KW-0472">Membrane</keyword>
<feature type="domain" description="Transmembrane protein 131-like N-terminal" evidence="9">
    <location>
        <begin position="95"/>
        <end position="175"/>
    </location>
</feature>
<dbReference type="PANTHER" id="PTHR22050:SF0">
    <property type="entry name" value="TRANSMEMBRANE PROTEIN 131 HOMOLOG"/>
    <property type="match status" value="1"/>
</dbReference>
<evidence type="ECO:0000259" key="11">
    <source>
        <dbReference type="Pfam" id="PF24499"/>
    </source>
</evidence>
<name>A0A8R1Y559_ONCVO</name>
<evidence type="ECO:0000256" key="5">
    <source>
        <dbReference type="ARBA" id="ARBA00022989"/>
    </source>
</evidence>
<comment type="similarity">
    <text evidence="2">Belongs to the TMEM131 family.</text>
</comment>
<dbReference type="OMA" id="CFPGKLC"/>
<keyword evidence="4" id="KW-0732">Signal</keyword>
<dbReference type="Pfam" id="PF24501">
    <property type="entry name" value="Ig_TMEM131L_5"/>
    <property type="match status" value="1"/>
</dbReference>
<dbReference type="EMBL" id="CMVM020000250">
    <property type="status" value="NOT_ANNOTATED_CDS"/>
    <property type="molecule type" value="Genomic_DNA"/>
</dbReference>
<feature type="compositionally biased region" description="Polar residues" evidence="7">
    <location>
        <begin position="1284"/>
        <end position="1300"/>
    </location>
</feature>
<evidence type="ECO:0000256" key="4">
    <source>
        <dbReference type="ARBA" id="ARBA00022729"/>
    </source>
</evidence>
<evidence type="ECO:0000256" key="7">
    <source>
        <dbReference type="SAM" id="MobiDB-lite"/>
    </source>
</evidence>
<dbReference type="GO" id="GO:0032964">
    <property type="term" value="P:collagen biosynthetic process"/>
    <property type="evidence" value="ECO:0007669"/>
    <property type="project" value="EnsemblMetazoa"/>
</dbReference>
<dbReference type="PANTHER" id="PTHR22050">
    <property type="entry name" value="RW1 PROTEIN HOMOLOG"/>
    <property type="match status" value="1"/>
</dbReference>
<evidence type="ECO:0000256" key="2">
    <source>
        <dbReference type="ARBA" id="ARBA00006682"/>
    </source>
</evidence>
<evidence type="ECO:0000259" key="9">
    <source>
        <dbReference type="Pfam" id="PF12371"/>
    </source>
</evidence>
<dbReference type="AlphaFoldDB" id="A0A8R1Y559"/>
<dbReference type="InterPro" id="IPR056311">
    <property type="entry name" value="TMEM131_Ig_2"/>
</dbReference>
<comment type="subcellular location">
    <subcellularLocation>
        <location evidence="1">Membrane</location>
        <topology evidence="1">Single-pass type I membrane protein</topology>
    </subcellularLocation>
</comment>
<feature type="domain" description="TMEM131 second Ig-like" evidence="10">
    <location>
        <begin position="194"/>
        <end position="284"/>
    </location>
</feature>
<feature type="compositionally biased region" description="Basic and acidic residues" evidence="7">
    <location>
        <begin position="1540"/>
        <end position="1549"/>
    </location>
</feature>